<proteinExistence type="predicted"/>
<evidence type="ECO:0000313" key="2">
    <source>
        <dbReference type="EMBL" id="MFC3034063.1"/>
    </source>
</evidence>
<evidence type="ECO:0000313" key="3">
    <source>
        <dbReference type="Proteomes" id="UP001595453"/>
    </source>
</evidence>
<name>A0ABV7CN99_9GAMM</name>
<dbReference type="Pfam" id="PF08240">
    <property type="entry name" value="ADH_N"/>
    <property type="match status" value="1"/>
</dbReference>
<accession>A0ABV7CN99</accession>
<feature type="domain" description="Enoyl reductase (ER)" evidence="1">
    <location>
        <begin position="14"/>
        <end position="312"/>
    </location>
</feature>
<dbReference type="Gene3D" id="3.90.180.10">
    <property type="entry name" value="Medium-chain alcohol dehydrogenases, catalytic domain"/>
    <property type="match status" value="1"/>
</dbReference>
<dbReference type="EMBL" id="JBHRSD010000029">
    <property type="protein sequence ID" value="MFC3034063.1"/>
    <property type="molecule type" value="Genomic_DNA"/>
</dbReference>
<dbReference type="Gene3D" id="3.40.50.720">
    <property type="entry name" value="NAD(P)-binding Rossmann-like Domain"/>
    <property type="match status" value="1"/>
</dbReference>
<dbReference type="SMART" id="SM00829">
    <property type="entry name" value="PKS_ER"/>
    <property type="match status" value="1"/>
</dbReference>
<sequence length="316" mass="33321">MSSLAHTYGIYRFGGPSVICSHSSPLAPLAAGQLRLQVLSAGINPIDLKTRAGLGFVAASKAPEAFLPLGYDVYGEVIAASDELSALVGQHAFGMVGFAKQPGAYSDFLTVARDEVICLPAMNGDVALGGLSLAGLTALQALALIPTQLPLYINAATGGVGHLAVQLAVLQGREVIALTTKLDDAWLANTQQRLAFKVMSYDYFFATRRGGALLDLIGLEMGARCVLNMNEGAVVVTVPTISAADITLQAKAQHIQCVGVVVKPDLAQLAAIYDYVEAQQLQLRVAKSFPLDEVAAAHEWMEHTTYSGKVLLIAKN</sequence>
<dbReference type="InterPro" id="IPR013154">
    <property type="entry name" value="ADH-like_N"/>
</dbReference>
<dbReference type="InterPro" id="IPR050700">
    <property type="entry name" value="YIM1/Zinc_Alcohol_DH_Fams"/>
</dbReference>
<dbReference type="Proteomes" id="UP001595453">
    <property type="component" value="Unassembled WGS sequence"/>
</dbReference>
<dbReference type="InterPro" id="IPR011032">
    <property type="entry name" value="GroES-like_sf"/>
</dbReference>
<dbReference type="Pfam" id="PF13602">
    <property type="entry name" value="ADH_zinc_N_2"/>
    <property type="match status" value="1"/>
</dbReference>
<protein>
    <submittedName>
        <fullName evidence="2">Zinc-binding dehydrogenase</fullName>
    </submittedName>
</protein>
<gene>
    <name evidence="2" type="ORF">ACFOEE_16280</name>
</gene>
<keyword evidence="3" id="KW-1185">Reference proteome</keyword>
<dbReference type="RefSeq" id="WP_377126630.1">
    <property type="nucleotide sequence ID" value="NZ_JBHRSD010000029.1"/>
</dbReference>
<dbReference type="SUPFAM" id="SSF50129">
    <property type="entry name" value="GroES-like"/>
    <property type="match status" value="1"/>
</dbReference>
<dbReference type="InterPro" id="IPR020843">
    <property type="entry name" value="ER"/>
</dbReference>
<dbReference type="PANTHER" id="PTHR11695:SF294">
    <property type="entry name" value="RETICULON-4-INTERACTING PROTEIN 1, MITOCHONDRIAL"/>
    <property type="match status" value="1"/>
</dbReference>
<dbReference type="PANTHER" id="PTHR11695">
    <property type="entry name" value="ALCOHOL DEHYDROGENASE RELATED"/>
    <property type="match status" value="1"/>
</dbReference>
<comment type="caution">
    <text evidence="2">The sequence shown here is derived from an EMBL/GenBank/DDBJ whole genome shotgun (WGS) entry which is preliminary data.</text>
</comment>
<dbReference type="InterPro" id="IPR036291">
    <property type="entry name" value="NAD(P)-bd_dom_sf"/>
</dbReference>
<organism evidence="2 3">
    <name type="scientific">Pseudoalteromonas fenneropenaei</name>
    <dbReference type="NCBI Taxonomy" id="1737459"/>
    <lineage>
        <taxon>Bacteria</taxon>
        <taxon>Pseudomonadati</taxon>
        <taxon>Pseudomonadota</taxon>
        <taxon>Gammaproteobacteria</taxon>
        <taxon>Alteromonadales</taxon>
        <taxon>Pseudoalteromonadaceae</taxon>
        <taxon>Pseudoalteromonas</taxon>
    </lineage>
</organism>
<dbReference type="SUPFAM" id="SSF51735">
    <property type="entry name" value="NAD(P)-binding Rossmann-fold domains"/>
    <property type="match status" value="1"/>
</dbReference>
<evidence type="ECO:0000259" key="1">
    <source>
        <dbReference type="SMART" id="SM00829"/>
    </source>
</evidence>
<reference evidence="3" key="1">
    <citation type="journal article" date="2019" name="Int. J. Syst. Evol. Microbiol.">
        <title>The Global Catalogue of Microorganisms (GCM) 10K type strain sequencing project: providing services to taxonomists for standard genome sequencing and annotation.</title>
        <authorList>
            <consortium name="The Broad Institute Genomics Platform"/>
            <consortium name="The Broad Institute Genome Sequencing Center for Infectious Disease"/>
            <person name="Wu L."/>
            <person name="Ma J."/>
        </authorList>
    </citation>
    <scope>NUCLEOTIDE SEQUENCE [LARGE SCALE GENOMIC DNA]</scope>
    <source>
        <strain evidence="3">KCTC 42730</strain>
    </source>
</reference>